<organism evidence="1 2">
    <name type="scientific">Paenimyroides viscosum</name>
    <dbReference type="NCBI Taxonomy" id="2488729"/>
    <lineage>
        <taxon>Bacteria</taxon>
        <taxon>Pseudomonadati</taxon>
        <taxon>Bacteroidota</taxon>
        <taxon>Flavobacteriia</taxon>
        <taxon>Flavobacteriales</taxon>
        <taxon>Flavobacteriaceae</taxon>
        <taxon>Paenimyroides</taxon>
    </lineage>
</organism>
<keyword evidence="2" id="KW-1185">Reference proteome</keyword>
<name>A0A3P1B6A5_9FLAO</name>
<proteinExistence type="predicted"/>
<evidence type="ECO:0000313" key="1">
    <source>
        <dbReference type="EMBL" id="RRA96272.1"/>
    </source>
</evidence>
<dbReference type="Proteomes" id="UP000268372">
    <property type="component" value="Unassembled WGS sequence"/>
</dbReference>
<protein>
    <submittedName>
        <fullName evidence="1">Uncharacterized protein</fullName>
    </submittedName>
</protein>
<dbReference type="OrthoDB" id="6631788at2"/>
<sequence length="204" mass="24073">MLVLYPGENFIELDLGVKKRLRYAVSNFGRLISFKDNMKEGTLLKPNVTNNLRIFRHKVPKEDAKGYLHKHIMLSRAIAEAFVEKPSPEHNHVIHLDFDNQNDHFTNLKWVTEAEKYAHQRINPNVIEGHVKRVEKKRLAQKGMKLDSTQVMRIKRMIFDPQRKTRMRIIAKQFGISEMQLYRIKTGENWANVPTPNFKIKEEK</sequence>
<dbReference type="AlphaFoldDB" id="A0A3P1B6A5"/>
<dbReference type="EMBL" id="RQTJ01000004">
    <property type="protein sequence ID" value="RRA96272.1"/>
    <property type="molecule type" value="Genomic_DNA"/>
</dbReference>
<reference evidence="1 2" key="1">
    <citation type="submission" date="2018-11" db="EMBL/GenBank/DDBJ databases">
        <title>Flavobacterium sp. nov., YIM 102796 draft genome.</title>
        <authorList>
            <person name="Li G."/>
            <person name="Jiang Y."/>
        </authorList>
    </citation>
    <scope>NUCLEOTIDE SEQUENCE [LARGE SCALE GENOMIC DNA]</scope>
    <source>
        <strain evidence="1 2">YIM 102796</strain>
    </source>
</reference>
<dbReference type="Gene3D" id="3.90.75.20">
    <property type="match status" value="1"/>
</dbReference>
<comment type="caution">
    <text evidence="1">The sequence shown here is derived from an EMBL/GenBank/DDBJ whole genome shotgun (WGS) entry which is preliminary data.</text>
</comment>
<gene>
    <name evidence="1" type="ORF">EG242_03355</name>
</gene>
<dbReference type="InterPro" id="IPR044925">
    <property type="entry name" value="His-Me_finger_sf"/>
</dbReference>
<dbReference type="RefSeq" id="WP_124898506.1">
    <property type="nucleotide sequence ID" value="NZ_RQTJ01000004.1"/>
</dbReference>
<dbReference type="SUPFAM" id="SSF54060">
    <property type="entry name" value="His-Me finger endonucleases"/>
    <property type="match status" value="1"/>
</dbReference>
<evidence type="ECO:0000313" key="2">
    <source>
        <dbReference type="Proteomes" id="UP000268372"/>
    </source>
</evidence>
<accession>A0A3P1B6A5</accession>